<dbReference type="InterPro" id="IPR010093">
    <property type="entry name" value="SinI_DNA-bd"/>
</dbReference>
<feature type="domain" description="Helix-turn-helix" evidence="1">
    <location>
        <begin position="205"/>
        <end position="251"/>
    </location>
</feature>
<proteinExistence type="predicted"/>
<dbReference type="GO" id="GO:0003677">
    <property type="term" value="F:DNA binding"/>
    <property type="evidence" value="ECO:0007669"/>
    <property type="project" value="InterPro"/>
</dbReference>
<dbReference type="SUPFAM" id="SSF46955">
    <property type="entry name" value="Putative DNA-binding domain"/>
    <property type="match status" value="1"/>
</dbReference>
<evidence type="ECO:0000313" key="2">
    <source>
        <dbReference type="EMBL" id="GJG60161.1"/>
    </source>
</evidence>
<keyword evidence="3" id="KW-1185">Reference proteome</keyword>
<dbReference type="Proteomes" id="UP000825483">
    <property type="component" value="Unassembled WGS sequence"/>
</dbReference>
<sequence length="315" mass="36767">MPKTRKCALCGREFVPNSGTQKYCSEECAEQAKEVKKKRQRDFLRAFEPVMELQQQEYLTFSKAAILLGCTRQYVYKLVEQGRLPASRLSSRMALVRRSDIERMFDANPYNRVIPCSKPKKTTPKKQRTSLRKNTNDVQSTDEVLEYYSGEEVMQTYKVKQSWLYASAKRHQIPMCRIAGRNYYSKKHIDAVFCTSVDLDAIVDWLTPQEVADRYGINLTAVRSYAHRHKIPSKREYGQTFYSQSHFDELRRTDLLADENYYTVEQVQELYGLTKANICHIVKVKHIEKTKVGRINLLLRSDVERVMAERKTAGF</sequence>
<evidence type="ECO:0000313" key="3">
    <source>
        <dbReference type="Proteomes" id="UP000825483"/>
    </source>
</evidence>
<evidence type="ECO:0000259" key="1">
    <source>
        <dbReference type="Pfam" id="PF12728"/>
    </source>
</evidence>
<dbReference type="GeneID" id="72467881"/>
<protein>
    <submittedName>
        <fullName evidence="2">Transposase</fullName>
    </submittedName>
</protein>
<accession>A0A9R1CCR7</accession>
<dbReference type="AlphaFoldDB" id="A0A9R1CCR7"/>
<organism evidence="2 3">
    <name type="scientific">Prevotella lacticifex</name>
    <dbReference type="NCBI Taxonomy" id="2854755"/>
    <lineage>
        <taxon>Bacteria</taxon>
        <taxon>Pseudomonadati</taxon>
        <taxon>Bacteroidota</taxon>
        <taxon>Bacteroidia</taxon>
        <taxon>Bacteroidales</taxon>
        <taxon>Prevotellaceae</taxon>
        <taxon>Prevotella</taxon>
    </lineage>
</organism>
<gene>
    <name evidence="2" type="ORF">PRLR5076_30120</name>
</gene>
<dbReference type="Gene3D" id="1.10.1660.10">
    <property type="match status" value="1"/>
</dbReference>
<dbReference type="EMBL" id="BPUB01000003">
    <property type="protein sequence ID" value="GJG60161.1"/>
    <property type="molecule type" value="Genomic_DNA"/>
</dbReference>
<feature type="domain" description="Helix-turn-helix" evidence="1">
    <location>
        <begin position="58"/>
        <end position="107"/>
    </location>
</feature>
<reference evidence="2" key="1">
    <citation type="journal article" date="2022" name="Int. J. Syst. Evol. Microbiol.">
        <title>Prevotella lacticifex sp. nov., isolated from the rumen of cows.</title>
        <authorList>
            <person name="Shinkai T."/>
            <person name="Ikeyama N."/>
            <person name="Kumagai M."/>
            <person name="Ohmori H."/>
            <person name="Sakamoto M."/>
            <person name="Ohkuma M."/>
            <person name="Mitsumori M."/>
        </authorList>
    </citation>
    <scope>NUCLEOTIDE SEQUENCE</scope>
    <source>
        <strain evidence="2">R5076</strain>
    </source>
</reference>
<name>A0A9R1CCR7_9BACT</name>
<dbReference type="Pfam" id="PF12728">
    <property type="entry name" value="HTH_17"/>
    <property type="match status" value="2"/>
</dbReference>
<dbReference type="NCBIfam" id="TIGR01764">
    <property type="entry name" value="excise"/>
    <property type="match status" value="1"/>
</dbReference>
<dbReference type="InterPro" id="IPR041657">
    <property type="entry name" value="HTH_17"/>
</dbReference>
<dbReference type="InterPro" id="IPR009061">
    <property type="entry name" value="DNA-bd_dom_put_sf"/>
</dbReference>
<dbReference type="RefSeq" id="WP_223928374.1">
    <property type="nucleotide sequence ID" value="NZ_BPTU01000001.1"/>
</dbReference>
<comment type="caution">
    <text evidence="2">The sequence shown here is derived from an EMBL/GenBank/DDBJ whole genome shotgun (WGS) entry which is preliminary data.</text>
</comment>